<evidence type="ECO:0000313" key="1">
    <source>
        <dbReference type="EMBL" id="PKG27788.1"/>
    </source>
</evidence>
<keyword evidence="2" id="KW-1185">Reference proteome</keyword>
<name>A0A2N0ZE57_9BACI</name>
<accession>A0A2N0ZE57</accession>
<dbReference type="PANTHER" id="PTHR40051">
    <property type="entry name" value="IG HYPOTHETICAL 15966"/>
    <property type="match status" value="1"/>
</dbReference>
<proteinExistence type="predicted"/>
<organism evidence="1 2">
    <name type="scientific">Cytobacillus horneckiae</name>
    <dbReference type="NCBI Taxonomy" id="549687"/>
    <lineage>
        <taxon>Bacteria</taxon>
        <taxon>Bacillati</taxon>
        <taxon>Bacillota</taxon>
        <taxon>Bacilli</taxon>
        <taxon>Bacillales</taxon>
        <taxon>Bacillaceae</taxon>
        <taxon>Cytobacillus</taxon>
    </lineage>
</organism>
<dbReference type="InterPro" id="IPR014962">
    <property type="entry name" value="YolD"/>
</dbReference>
<dbReference type="Pfam" id="PF08863">
    <property type="entry name" value="YolD"/>
    <property type="match status" value="1"/>
</dbReference>
<sequence length="111" mass="13170">MIRDRGKMKWQSAFFIPEHVKMLKDVEIDANKISKPPLDEHQLEEIQIVIMESLHYTLPIKISTWENGFTHHMTAIVDTLDMIKREIRVEAQKDYEMKCIHIEKIIAAERI</sequence>
<comment type="caution">
    <text evidence="1">The sequence shown here is derived from an EMBL/GenBank/DDBJ whole genome shotgun (WGS) entry which is preliminary data.</text>
</comment>
<dbReference type="AlphaFoldDB" id="A0A2N0ZE57"/>
<protein>
    <submittedName>
        <fullName evidence="1">YolD-like family protein</fullName>
    </submittedName>
</protein>
<dbReference type="PANTHER" id="PTHR40051:SF1">
    <property type="entry name" value="YOLD-LIKE FAMILY PROTEIN"/>
    <property type="match status" value="1"/>
</dbReference>
<dbReference type="RefSeq" id="WP_083957167.1">
    <property type="nucleotide sequence ID" value="NZ_JARMMB010000032.1"/>
</dbReference>
<gene>
    <name evidence="1" type="ORF">CWS20_16980</name>
</gene>
<dbReference type="Proteomes" id="UP000233343">
    <property type="component" value="Unassembled WGS sequence"/>
</dbReference>
<reference evidence="1 2" key="1">
    <citation type="journal article" date="2010" name="Int. J. Syst. Evol. Microbiol.">
        <title>Bacillus horneckiae sp. nov., isolated from a spacecraft-assembly clean room.</title>
        <authorList>
            <person name="Vaishampayan P."/>
            <person name="Probst A."/>
            <person name="Krishnamurthi S."/>
            <person name="Ghosh S."/>
            <person name="Osman S."/>
            <person name="McDowall A."/>
            <person name="Ruckmani A."/>
            <person name="Mayilraj S."/>
            <person name="Venkateswaran K."/>
        </authorList>
    </citation>
    <scope>NUCLEOTIDE SEQUENCE [LARGE SCALE GENOMIC DNA]</scope>
    <source>
        <strain evidence="2">1PO1SC</strain>
    </source>
</reference>
<evidence type="ECO:0000313" key="2">
    <source>
        <dbReference type="Proteomes" id="UP000233343"/>
    </source>
</evidence>
<dbReference type="EMBL" id="PISD01000036">
    <property type="protein sequence ID" value="PKG27788.1"/>
    <property type="molecule type" value="Genomic_DNA"/>
</dbReference>